<evidence type="ECO:0000259" key="8">
    <source>
        <dbReference type="Pfam" id="PF13354"/>
    </source>
</evidence>
<dbReference type="PANTHER" id="PTHR35333">
    <property type="entry name" value="BETA-LACTAMASE"/>
    <property type="match status" value="1"/>
</dbReference>
<feature type="chain" id="PRO_5016137886" description="Beta-lactamase" evidence="7">
    <location>
        <begin position="27"/>
        <end position="297"/>
    </location>
</feature>
<protein>
    <recommendedName>
        <fullName evidence="3 6">Beta-lactamase</fullName>
        <ecNumber evidence="3 6">3.5.2.6</ecNumber>
    </recommendedName>
</protein>
<dbReference type="InterPro" id="IPR000871">
    <property type="entry name" value="Beta-lactam_class-A"/>
</dbReference>
<reference evidence="9 10" key="1">
    <citation type="submission" date="2018-06" db="EMBL/GenBank/DDBJ databases">
        <authorList>
            <consortium name="Pathogen Informatics"/>
            <person name="Doyle S."/>
        </authorList>
    </citation>
    <scope>NUCLEOTIDE SEQUENCE [LARGE SCALE GENOMIC DNA]</scope>
    <source>
        <strain evidence="9 10">NCTC11647</strain>
    </source>
</reference>
<dbReference type="InterPro" id="IPR023650">
    <property type="entry name" value="Beta-lactam_class-A_AS"/>
</dbReference>
<dbReference type="InterPro" id="IPR045155">
    <property type="entry name" value="Beta-lactam_cat"/>
</dbReference>
<evidence type="ECO:0000256" key="6">
    <source>
        <dbReference type="RuleBase" id="RU361140"/>
    </source>
</evidence>
<dbReference type="AlphaFoldDB" id="A0A2X1XP38"/>
<dbReference type="GO" id="GO:0046677">
    <property type="term" value="P:response to antibiotic"/>
    <property type="evidence" value="ECO:0007669"/>
    <property type="project" value="UniProtKB-UniRule"/>
</dbReference>
<dbReference type="EC" id="3.5.2.6" evidence="3 6"/>
<evidence type="ECO:0000256" key="7">
    <source>
        <dbReference type="SAM" id="SignalP"/>
    </source>
</evidence>
<dbReference type="PRINTS" id="PR00118">
    <property type="entry name" value="BLACTAMASEA"/>
</dbReference>
<evidence type="ECO:0000256" key="3">
    <source>
        <dbReference type="ARBA" id="ARBA00012865"/>
    </source>
</evidence>
<sequence length="297" mass="32430">MISNGHKSSLIAVLGCSLLLSTSASAEPFTSQQQKALVNIIKQQEKALNGTIGMAVLDTDSGSVWNYNGEMRFPMMSTFKSLACAKLLADSDKDKSVLTYPVVIKKSELVTYSPVTEKWVGKRFTPKQACDATMTFSDNTAANIVLHAVGGPEQLTEFLRSRVGDSTTRLDRTEPTLNEAKLNDPRDTTTPIAIAETLNKLMLSEHILTKPSQQQLITWMEGNQVAAPLLRSVLPKGWKIADRSGAGGFGSRGITAVVWPTEHEPMVVSIYIQQSSASMDERNKAIATIGKQVFTYF</sequence>
<dbReference type="PROSITE" id="PS00146">
    <property type="entry name" value="BETA_LACTAMASE_A"/>
    <property type="match status" value="1"/>
</dbReference>
<evidence type="ECO:0000256" key="1">
    <source>
        <dbReference type="ARBA" id="ARBA00001526"/>
    </source>
</evidence>
<dbReference type="PANTHER" id="PTHR35333:SF3">
    <property type="entry name" value="BETA-LACTAMASE-TYPE TRANSPEPTIDASE FOLD CONTAINING PROTEIN"/>
    <property type="match status" value="1"/>
</dbReference>
<gene>
    <name evidence="9" type="primary">pse4</name>
    <name evidence="9" type="ORF">NCTC11647_03288</name>
</gene>
<dbReference type="Proteomes" id="UP000251647">
    <property type="component" value="Unassembled WGS sequence"/>
</dbReference>
<dbReference type="GO" id="GO:0008800">
    <property type="term" value="F:beta-lactamase activity"/>
    <property type="evidence" value="ECO:0007669"/>
    <property type="project" value="UniProtKB-UniRule"/>
</dbReference>
<name>A0A2X1XP38_PHODM</name>
<accession>A0A2X1XP38</accession>
<evidence type="ECO:0000256" key="5">
    <source>
        <dbReference type="ARBA" id="ARBA00023251"/>
    </source>
</evidence>
<evidence type="ECO:0000313" key="10">
    <source>
        <dbReference type="Proteomes" id="UP000251647"/>
    </source>
</evidence>
<dbReference type="EMBL" id="UATL01000005">
    <property type="protein sequence ID" value="SPY44349.1"/>
    <property type="molecule type" value="Genomic_DNA"/>
</dbReference>
<comment type="catalytic activity">
    <reaction evidence="1 6">
        <text>a beta-lactam + H2O = a substituted beta-amino acid</text>
        <dbReference type="Rhea" id="RHEA:20401"/>
        <dbReference type="ChEBI" id="CHEBI:15377"/>
        <dbReference type="ChEBI" id="CHEBI:35627"/>
        <dbReference type="ChEBI" id="CHEBI:140347"/>
        <dbReference type="EC" id="3.5.2.6"/>
    </reaction>
</comment>
<evidence type="ECO:0000256" key="4">
    <source>
        <dbReference type="ARBA" id="ARBA00022801"/>
    </source>
</evidence>
<dbReference type="Gene3D" id="3.40.710.10">
    <property type="entry name" value="DD-peptidase/beta-lactamase superfamily"/>
    <property type="match status" value="1"/>
</dbReference>
<proteinExistence type="inferred from homology"/>
<dbReference type="NCBIfam" id="NF033103">
    <property type="entry name" value="bla_class_A"/>
    <property type="match status" value="1"/>
</dbReference>
<feature type="signal peptide" evidence="7">
    <location>
        <begin position="1"/>
        <end position="26"/>
    </location>
</feature>
<dbReference type="Pfam" id="PF13354">
    <property type="entry name" value="Beta-lactamase2"/>
    <property type="match status" value="1"/>
</dbReference>
<feature type="domain" description="Beta-lactamase class A catalytic" evidence="8">
    <location>
        <begin position="53"/>
        <end position="271"/>
    </location>
</feature>
<dbReference type="InterPro" id="IPR012338">
    <property type="entry name" value="Beta-lactam/transpept-like"/>
</dbReference>
<organism evidence="9 10">
    <name type="scientific">Photobacterium damselae</name>
    <dbReference type="NCBI Taxonomy" id="38293"/>
    <lineage>
        <taxon>Bacteria</taxon>
        <taxon>Pseudomonadati</taxon>
        <taxon>Pseudomonadota</taxon>
        <taxon>Gammaproteobacteria</taxon>
        <taxon>Vibrionales</taxon>
        <taxon>Vibrionaceae</taxon>
        <taxon>Photobacterium</taxon>
    </lineage>
</organism>
<keyword evidence="5 6" id="KW-0046">Antibiotic resistance</keyword>
<keyword evidence="4 6" id="KW-0378">Hydrolase</keyword>
<keyword evidence="7" id="KW-0732">Signal</keyword>
<comment type="similarity">
    <text evidence="2 6">Belongs to the class-A beta-lactamase family.</text>
</comment>
<dbReference type="SUPFAM" id="SSF56601">
    <property type="entry name" value="beta-lactamase/transpeptidase-like"/>
    <property type="match status" value="1"/>
</dbReference>
<evidence type="ECO:0000256" key="2">
    <source>
        <dbReference type="ARBA" id="ARBA00009009"/>
    </source>
</evidence>
<evidence type="ECO:0000313" key="9">
    <source>
        <dbReference type="EMBL" id="SPY44349.1"/>
    </source>
</evidence>
<dbReference type="GO" id="GO:0030655">
    <property type="term" value="P:beta-lactam antibiotic catabolic process"/>
    <property type="evidence" value="ECO:0007669"/>
    <property type="project" value="InterPro"/>
</dbReference>